<protein>
    <submittedName>
        <fullName evidence="1">Uncharacterized protein</fullName>
    </submittedName>
</protein>
<accession>A0A0E9P9Z8</accession>
<name>A0A0E9P9Z8_ANGAN</name>
<organism evidence="1">
    <name type="scientific">Anguilla anguilla</name>
    <name type="common">European freshwater eel</name>
    <name type="synonym">Muraena anguilla</name>
    <dbReference type="NCBI Taxonomy" id="7936"/>
    <lineage>
        <taxon>Eukaryota</taxon>
        <taxon>Metazoa</taxon>
        <taxon>Chordata</taxon>
        <taxon>Craniata</taxon>
        <taxon>Vertebrata</taxon>
        <taxon>Euteleostomi</taxon>
        <taxon>Actinopterygii</taxon>
        <taxon>Neopterygii</taxon>
        <taxon>Teleostei</taxon>
        <taxon>Anguilliformes</taxon>
        <taxon>Anguillidae</taxon>
        <taxon>Anguilla</taxon>
    </lineage>
</organism>
<dbReference type="EMBL" id="GBXM01107485">
    <property type="protein sequence ID" value="JAH01092.1"/>
    <property type="molecule type" value="Transcribed_RNA"/>
</dbReference>
<evidence type="ECO:0000313" key="1">
    <source>
        <dbReference type="EMBL" id="JAH01092.1"/>
    </source>
</evidence>
<sequence>MSGGGDDIAQEVRAVVWQSEGCRFDPRIGRVKVSLSETPKP</sequence>
<reference evidence="1" key="1">
    <citation type="submission" date="2014-11" db="EMBL/GenBank/DDBJ databases">
        <authorList>
            <person name="Amaro Gonzalez C."/>
        </authorList>
    </citation>
    <scope>NUCLEOTIDE SEQUENCE</scope>
</reference>
<reference evidence="1" key="2">
    <citation type="journal article" date="2015" name="Fish Shellfish Immunol.">
        <title>Early steps in the European eel (Anguilla anguilla)-Vibrio vulnificus interaction in the gills: Role of the RtxA13 toxin.</title>
        <authorList>
            <person name="Callol A."/>
            <person name="Pajuelo D."/>
            <person name="Ebbesson L."/>
            <person name="Teles M."/>
            <person name="MacKenzie S."/>
            <person name="Amaro C."/>
        </authorList>
    </citation>
    <scope>NUCLEOTIDE SEQUENCE</scope>
</reference>
<dbReference type="AlphaFoldDB" id="A0A0E9P9Z8"/>
<proteinExistence type="predicted"/>